<proteinExistence type="predicted"/>
<sequence length="80" mass="9361">MDVSTLRLFFFWCALLNYLALGAMAAVFVFAGDRIFALHRRWFALDRDVFDVAMYFFLGFYKLFVFVFCLVPWIALLIAG</sequence>
<protein>
    <recommendedName>
        <fullName evidence="2">DUF6868 domain-containing protein</fullName>
    </recommendedName>
</protein>
<dbReference type="OrthoDB" id="287243at2"/>
<keyword evidence="1" id="KW-1133">Transmembrane helix</keyword>
<feature type="transmembrane region" description="Helical" evidence="1">
    <location>
        <begin position="52"/>
        <end position="79"/>
    </location>
</feature>
<gene>
    <name evidence="3" type="ORF">C8D99_10383</name>
</gene>
<reference evidence="3 4" key="1">
    <citation type="submission" date="2019-03" db="EMBL/GenBank/DDBJ databases">
        <title>Genomic Encyclopedia of Type Strains, Phase IV (KMG-IV): sequencing the most valuable type-strain genomes for metagenomic binning, comparative biology and taxonomic classification.</title>
        <authorList>
            <person name="Goeker M."/>
        </authorList>
    </citation>
    <scope>NUCLEOTIDE SEQUENCE [LARGE SCALE GENOMIC DNA]</scope>
    <source>
        <strain evidence="3 4">DSM 25964</strain>
    </source>
</reference>
<feature type="transmembrane region" description="Helical" evidence="1">
    <location>
        <begin position="6"/>
        <end position="31"/>
    </location>
</feature>
<feature type="domain" description="DUF6868" evidence="2">
    <location>
        <begin position="1"/>
        <end position="79"/>
    </location>
</feature>
<evidence type="ECO:0000313" key="4">
    <source>
        <dbReference type="Proteomes" id="UP000295066"/>
    </source>
</evidence>
<evidence type="ECO:0000256" key="1">
    <source>
        <dbReference type="SAM" id="Phobius"/>
    </source>
</evidence>
<keyword evidence="1" id="KW-0472">Membrane</keyword>
<organism evidence="3 4">
    <name type="scientific">Aminivibrio pyruvatiphilus</name>
    <dbReference type="NCBI Taxonomy" id="1005740"/>
    <lineage>
        <taxon>Bacteria</taxon>
        <taxon>Thermotogati</taxon>
        <taxon>Synergistota</taxon>
        <taxon>Synergistia</taxon>
        <taxon>Synergistales</taxon>
        <taxon>Aminobacteriaceae</taxon>
        <taxon>Aminivibrio</taxon>
    </lineage>
</organism>
<name>A0A4R8MB11_9BACT</name>
<dbReference type="EMBL" id="SORI01000003">
    <property type="protein sequence ID" value="TDY62863.1"/>
    <property type="molecule type" value="Genomic_DNA"/>
</dbReference>
<accession>A0A4R8MB11</accession>
<evidence type="ECO:0000259" key="2">
    <source>
        <dbReference type="Pfam" id="PF21742"/>
    </source>
</evidence>
<dbReference type="RefSeq" id="WP_133956455.1">
    <property type="nucleotide sequence ID" value="NZ_SORI01000003.1"/>
</dbReference>
<dbReference type="InterPro" id="IPR049220">
    <property type="entry name" value="DUF6868"/>
</dbReference>
<keyword evidence="4" id="KW-1185">Reference proteome</keyword>
<comment type="caution">
    <text evidence="3">The sequence shown here is derived from an EMBL/GenBank/DDBJ whole genome shotgun (WGS) entry which is preliminary data.</text>
</comment>
<dbReference type="Pfam" id="PF21742">
    <property type="entry name" value="DUF6868"/>
    <property type="match status" value="1"/>
</dbReference>
<evidence type="ECO:0000313" key="3">
    <source>
        <dbReference type="EMBL" id="TDY62863.1"/>
    </source>
</evidence>
<dbReference type="AlphaFoldDB" id="A0A4R8MB11"/>
<dbReference type="Proteomes" id="UP000295066">
    <property type="component" value="Unassembled WGS sequence"/>
</dbReference>
<keyword evidence="1" id="KW-0812">Transmembrane</keyword>